<protein>
    <recommendedName>
        <fullName evidence="3">Toxic protein SymE</fullName>
    </recommendedName>
</protein>
<sequence length="102" mass="11415">MANANLKPRRARGEQSASISVVLEHACETDSPQEQQRRVAFPWMQVADALLEHAGFRPGQAVFFRVDYRAGQIMIGSDRNDTIAGRQMMQQESGQRGGLRID</sequence>
<accession>A0A7T4T7I2</accession>
<dbReference type="KEGG" id="pgis:I6I06_11285"/>
<name>A0A7T4T7I2_9BURK</name>
<evidence type="ECO:0008006" key="3">
    <source>
        <dbReference type="Google" id="ProtNLM"/>
    </source>
</evidence>
<evidence type="ECO:0000313" key="2">
    <source>
        <dbReference type="Proteomes" id="UP000595610"/>
    </source>
</evidence>
<organism evidence="1 2">
    <name type="scientific">Paraburkholderia ginsengisoli</name>
    <dbReference type="NCBI Taxonomy" id="311231"/>
    <lineage>
        <taxon>Bacteria</taxon>
        <taxon>Pseudomonadati</taxon>
        <taxon>Pseudomonadota</taxon>
        <taxon>Betaproteobacteria</taxon>
        <taxon>Burkholderiales</taxon>
        <taxon>Burkholderiaceae</taxon>
        <taxon>Paraburkholderia</taxon>
    </lineage>
</organism>
<keyword evidence="2" id="KW-1185">Reference proteome</keyword>
<gene>
    <name evidence="1" type="ORF">I6I06_11285</name>
</gene>
<dbReference type="Proteomes" id="UP000595610">
    <property type="component" value="Chromosome 1"/>
</dbReference>
<dbReference type="AlphaFoldDB" id="A0A7T4T7I2"/>
<dbReference type="EMBL" id="CP066075">
    <property type="protein sequence ID" value="QQC62895.1"/>
    <property type="molecule type" value="Genomic_DNA"/>
</dbReference>
<proteinExistence type="predicted"/>
<evidence type="ECO:0000313" key="1">
    <source>
        <dbReference type="EMBL" id="QQC62895.1"/>
    </source>
</evidence>
<reference evidence="1 2" key="1">
    <citation type="submission" date="2020-12" db="EMBL/GenBank/DDBJ databases">
        <title>FDA dAtabase for Regulatory Grade micrObial Sequences (FDA-ARGOS): Supporting development and validation of Infectious Disease Dx tests.</title>
        <authorList>
            <person name="Nelson B."/>
            <person name="Plummer A."/>
            <person name="Tallon L."/>
            <person name="Sadzewicz L."/>
            <person name="Zhao X."/>
            <person name="Boylan J."/>
            <person name="Ott S."/>
            <person name="Bowen H."/>
            <person name="Vavikolanu K."/>
            <person name="Mehta A."/>
            <person name="Aluvathingal J."/>
            <person name="Nadendla S."/>
            <person name="Myers T."/>
            <person name="Yan Y."/>
            <person name="Sichtig H."/>
        </authorList>
    </citation>
    <scope>NUCLEOTIDE SEQUENCE [LARGE SCALE GENOMIC DNA]</scope>
    <source>
        <strain evidence="1 2">FDAARGOS_1049</strain>
    </source>
</reference>
<dbReference type="RefSeq" id="WP_157004214.1">
    <property type="nucleotide sequence ID" value="NZ_CP066075.1"/>
</dbReference>